<dbReference type="GO" id="GO:0003824">
    <property type="term" value="F:catalytic activity"/>
    <property type="evidence" value="ECO:0007669"/>
    <property type="project" value="InterPro"/>
</dbReference>
<evidence type="ECO:0000256" key="1">
    <source>
        <dbReference type="SAM" id="SignalP"/>
    </source>
</evidence>
<gene>
    <name evidence="2" type="ORF">PHACADRAFT_189414</name>
</gene>
<sequence length="275" mass="29870">MLSAVLAAILLAVLSTLRAPTLSLNVSSCPGHTLSALQEMDTGLAAQLKLASLACNVFGQGIPLSYTRISSLSPTPISTDNSTALDGSPLAFGSQYIQLASALPLETNIYGLGEVIASSGFRRDAGTEGGVGMIQKMWVRDVADPTDRSAWVSFLALEKCTMADSSLQPWFASHLHRAPLRATPNRREVSHGMKQVNDIPHHWRPYRPPRSNARDAPSSGMFALYMRHTRSRIPVQLKQPQRHEWKPRLHIGCHVCRPANAPYCSVAPCGLGPDK</sequence>
<dbReference type="AlphaFoldDB" id="K5WLH9"/>
<dbReference type="HOGENOM" id="CLU_1012329_0_0_1"/>
<dbReference type="Proteomes" id="UP000008370">
    <property type="component" value="Unassembled WGS sequence"/>
</dbReference>
<dbReference type="KEGG" id="pco:PHACADRAFT_189414"/>
<name>K5WLH9_PHACS</name>
<evidence type="ECO:0000313" key="2">
    <source>
        <dbReference type="EMBL" id="EKM60280.1"/>
    </source>
</evidence>
<reference evidence="2 3" key="1">
    <citation type="journal article" date="2012" name="BMC Genomics">
        <title>Comparative genomics of the white-rot fungi, Phanerochaete carnosa and P. chrysosporium, to elucidate the genetic basis of the distinct wood types they colonize.</title>
        <authorList>
            <person name="Suzuki H."/>
            <person name="MacDonald J."/>
            <person name="Syed K."/>
            <person name="Salamov A."/>
            <person name="Hori C."/>
            <person name="Aerts A."/>
            <person name="Henrissat B."/>
            <person name="Wiebenga A."/>
            <person name="vanKuyk P.A."/>
            <person name="Barry K."/>
            <person name="Lindquist E."/>
            <person name="LaButti K."/>
            <person name="Lapidus A."/>
            <person name="Lucas S."/>
            <person name="Coutinho P."/>
            <person name="Gong Y."/>
            <person name="Samejima M."/>
            <person name="Mahadevan R."/>
            <person name="Abou-Zaid M."/>
            <person name="de Vries R.P."/>
            <person name="Igarashi K."/>
            <person name="Yadav J.S."/>
            <person name="Grigoriev I.V."/>
            <person name="Master E.R."/>
        </authorList>
    </citation>
    <scope>NUCLEOTIDE SEQUENCE [LARGE SCALE GENOMIC DNA]</scope>
    <source>
        <strain evidence="2 3">HHB-10118-sp</strain>
    </source>
</reference>
<proteinExistence type="predicted"/>
<dbReference type="Gene3D" id="2.60.40.1760">
    <property type="entry name" value="glycosyl hydrolase (family 31)"/>
    <property type="match status" value="1"/>
</dbReference>
<keyword evidence="1" id="KW-0732">Signal</keyword>
<keyword evidence="3" id="KW-1185">Reference proteome</keyword>
<feature type="signal peptide" evidence="1">
    <location>
        <begin position="1"/>
        <end position="23"/>
    </location>
</feature>
<organism evidence="2 3">
    <name type="scientific">Phanerochaete carnosa (strain HHB-10118-sp)</name>
    <name type="common">White-rot fungus</name>
    <name type="synonym">Peniophora carnosa</name>
    <dbReference type="NCBI Taxonomy" id="650164"/>
    <lineage>
        <taxon>Eukaryota</taxon>
        <taxon>Fungi</taxon>
        <taxon>Dikarya</taxon>
        <taxon>Basidiomycota</taxon>
        <taxon>Agaricomycotina</taxon>
        <taxon>Agaricomycetes</taxon>
        <taxon>Polyporales</taxon>
        <taxon>Phanerochaetaceae</taxon>
        <taxon>Phanerochaete</taxon>
    </lineage>
</organism>
<dbReference type="InterPro" id="IPR011013">
    <property type="entry name" value="Gal_mutarotase_sf_dom"/>
</dbReference>
<accession>K5WLH9</accession>
<dbReference type="SUPFAM" id="SSF74650">
    <property type="entry name" value="Galactose mutarotase-like"/>
    <property type="match status" value="1"/>
</dbReference>
<dbReference type="OrthoDB" id="5839090at2759"/>
<protein>
    <submittedName>
        <fullName evidence="2">Uncharacterized protein</fullName>
    </submittedName>
</protein>
<dbReference type="GO" id="GO:0030246">
    <property type="term" value="F:carbohydrate binding"/>
    <property type="evidence" value="ECO:0007669"/>
    <property type="project" value="InterPro"/>
</dbReference>
<feature type="chain" id="PRO_5003885698" evidence="1">
    <location>
        <begin position="24"/>
        <end position="275"/>
    </location>
</feature>
<dbReference type="GeneID" id="18910574"/>
<dbReference type="EMBL" id="JH930468">
    <property type="protein sequence ID" value="EKM60280.1"/>
    <property type="molecule type" value="Genomic_DNA"/>
</dbReference>
<evidence type="ECO:0000313" key="3">
    <source>
        <dbReference type="Proteomes" id="UP000008370"/>
    </source>
</evidence>
<dbReference type="InParanoid" id="K5WLH9"/>
<dbReference type="GO" id="GO:0005975">
    <property type="term" value="P:carbohydrate metabolic process"/>
    <property type="evidence" value="ECO:0007669"/>
    <property type="project" value="InterPro"/>
</dbReference>
<dbReference type="RefSeq" id="XP_007389751.1">
    <property type="nucleotide sequence ID" value="XM_007389689.1"/>
</dbReference>